<accession>A0A397VYK1</accession>
<sequence length="169" mass="20536">MPLLKATEHACQEITFLQKIILKNKEAYKKILEELFVKDKCNENNIFSAVSDSKYCHNILRTMMQKNHPYFTNSEKKDRFNCEMKVIANFVYPYKILEKNEFYLEEENKSYYSFSNDKDTKKLIKDLGSILIRYFGDQQMYNENSKIIFARLAKYRYVYDYKKEFYIKF</sequence>
<keyword evidence="2" id="KW-1185">Reference proteome</keyword>
<comment type="caution">
    <text evidence="1">The sequence shown here is derived from an EMBL/GenBank/DDBJ whole genome shotgun (WGS) entry which is preliminary data.</text>
</comment>
<evidence type="ECO:0000313" key="1">
    <source>
        <dbReference type="EMBL" id="RIB26407.1"/>
    </source>
</evidence>
<organism evidence="1 2">
    <name type="scientific">Gigaspora rosea</name>
    <dbReference type="NCBI Taxonomy" id="44941"/>
    <lineage>
        <taxon>Eukaryota</taxon>
        <taxon>Fungi</taxon>
        <taxon>Fungi incertae sedis</taxon>
        <taxon>Mucoromycota</taxon>
        <taxon>Glomeromycotina</taxon>
        <taxon>Glomeromycetes</taxon>
        <taxon>Diversisporales</taxon>
        <taxon>Gigasporaceae</taxon>
        <taxon>Gigaspora</taxon>
    </lineage>
</organism>
<name>A0A397VYK1_9GLOM</name>
<dbReference type="EMBL" id="QKWP01000137">
    <property type="protein sequence ID" value="RIB26407.1"/>
    <property type="molecule type" value="Genomic_DNA"/>
</dbReference>
<proteinExistence type="predicted"/>
<reference evidence="1 2" key="1">
    <citation type="submission" date="2018-06" db="EMBL/GenBank/DDBJ databases">
        <title>Comparative genomics reveals the genomic features of Rhizophagus irregularis, R. cerebriforme, R. diaphanum and Gigaspora rosea, and their symbiotic lifestyle signature.</title>
        <authorList>
            <person name="Morin E."/>
            <person name="San Clemente H."/>
            <person name="Chen E.C.H."/>
            <person name="De La Providencia I."/>
            <person name="Hainaut M."/>
            <person name="Kuo A."/>
            <person name="Kohler A."/>
            <person name="Murat C."/>
            <person name="Tang N."/>
            <person name="Roy S."/>
            <person name="Loubradou J."/>
            <person name="Henrissat B."/>
            <person name="Grigoriev I.V."/>
            <person name="Corradi N."/>
            <person name="Roux C."/>
            <person name="Martin F.M."/>
        </authorList>
    </citation>
    <scope>NUCLEOTIDE SEQUENCE [LARGE SCALE GENOMIC DNA]</scope>
    <source>
        <strain evidence="1 2">DAOM 194757</strain>
    </source>
</reference>
<gene>
    <name evidence="1" type="ORF">C2G38_2267778</name>
</gene>
<protein>
    <submittedName>
        <fullName evidence="1">Uncharacterized protein</fullName>
    </submittedName>
</protein>
<dbReference type="AlphaFoldDB" id="A0A397VYK1"/>
<evidence type="ECO:0000313" key="2">
    <source>
        <dbReference type="Proteomes" id="UP000266673"/>
    </source>
</evidence>
<dbReference type="Proteomes" id="UP000266673">
    <property type="component" value="Unassembled WGS sequence"/>
</dbReference>